<dbReference type="OrthoDB" id="142218at2"/>
<evidence type="ECO:0000313" key="3">
    <source>
        <dbReference type="EMBL" id="RBO97182.1"/>
    </source>
</evidence>
<evidence type="ECO:0000259" key="1">
    <source>
        <dbReference type="Pfam" id="PF07905"/>
    </source>
</evidence>
<reference evidence="3 4" key="1">
    <citation type="submission" date="2018-06" db="EMBL/GenBank/DDBJ databases">
        <title>Genomic Encyclopedia of Type Strains, Phase IV (KMG-IV): sequencing the most valuable type-strain genomes for metagenomic binning, comparative biology and taxonomic classification.</title>
        <authorList>
            <person name="Goeker M."/>
        </authorList>
    </citation>
    <scope>NUCLEOTIDE SEQUENCE [LARGE SCALE GENOMIC DNA]</scope>
    <source>
        <strain evidence="3 4">DSM 15140</strain>
    </source>
</reference>
<feature type="domain" description="PucR C-terminal helix-turn-helix" evidence="2">
    <location>
        <begin position="470"/>
        <end position="527"/>
    </location>
</feature>
<evidence type="ECO:0000313" key="4">
    <source>
        <dbReference type="Proteomes" id="UP000252254"/>
    </source>
</evidence>
<dbReference type="InterPro" id="IPR051448">
    <property type="entry name" value="CdaR-like_regulators"/>
</dbReference>
<dbReference type="RefSeq" id="WP_113869176.1">
    <property type="nucleotide sequence ID" value="NZ_BAABQN010000007.1"/>
</dbReference>
<dbReference type="EMBL" id="QNRI01000007">
    <property type="protein sequence ID" value="RBO97182.1"/>
    <property type="molecule type" value="Genomic_DNA"/>
</dbReference>
<dbReference type="Pfam" id="PF07905">
    <property type="entry name" value="PucR"/>
    <property type="match status" value="1"/>
</dbReference>
<feature type="domain" description="Purine catabolism PurC-like" evidence="1">
    <location>
        <begin position="6"/>
        <end position="125"/>
    </location>
</feature>
<dbReference type="Pfam" id="PF13556">
    <property type="entry name" value="HTH_30"/>
    <property type="match status" value="1"/>
</dbReference>
<keyword evidence="4" id="KW-1185">Reference proteome</keyword>
<dbReference type="InterPro" id="IPR012914">
    <property type="entry name" value="PucR_dom"/>
</dbReference>
<name>A0A366E4E0_9BACI</name>
<dbReference type="AlphaFoldDB" id="A0A366E4E0"/>
<organism evidence="3 4">
    <name type="scientific">Paraliobacillus ryukyuensis</name>
    <dbReference type="NCBI Taxonomy" id="200904"/>
    <lineage>
        <taxon>Bacteria</taxon>
        <taxon>Bacillati</taxon>
        <taxon>Bacillota</taxon>
        <taxon>Bacilli</taxon>
        <taxon>Bacillales</taxon>
        <taxon>Bacillaceae</taxon>
        <taxon>Paraliobacillus</taxon>
    </lineage>
</organism>
<dbReference type="Proteomes" id="UP000252254">
    <property type="component" value="Unassembled WGS sequence"/>
</dbReference>
<protein>
    <submittedName>
        <fullName evidence="3">Purine catabolism regulator</fullName>
    </submittedName>
</protein>
<dbReference type="InterPro" id="IPR042070">
    <property type="entry name" value="PucR_C-HTH_sf"/>
</dbReference>
<dbReference type="PANTHER" id="PTHR33744:SF1">
    <property type="entry name" value="DNA-BINDING TRANSCRIPTIONAL ACTIVATOR ADER"/>
    <property type="match status" value="1"/>
</dbReference>
<evidence type="ECO:0000259" key="2">
    <source>
        <dbReference type="Pfam" id="PF13556"/>
    </source>
</evidence>
<dbReference type="STRING" id="200904.GCA_900168775_00988"/>
<dbReference type="Gene3D" id="1.10.10.2840">
    <property type="entry name" value="PucR C-terminal helix-turn-helix domain"/>
    <property type="match status" value="1"/>
</dbReference>
<dbReference type="PANTHER" id="PTHR33744">
    <property type="entry name" value="CARBOHYDRATE DIACID REGULATOR"/>
    <property type="match status" value="1"/>
</dbReference>
<dbReference type="InterPro" id="IPR025736">
    <property type="entry name" value="PucR_C-HTH_dom"/>
</dbReference>
<accession>A0A366E4E0</accession>
<sequence length="533" mass="62640">MNALNLIRLEPLKKAKIIAGESGCENVVTGVNVLEALDIENWGKKGQVILTSFFAFKDLSNQTLSSFFDKMASIGISAIIVKIDRFVQHVPELMIQLCHQHGILLIQIDKDVKYEAIVLAILEPIINRNVALLNRYYEIHSEITQLALKMPSIHAILEEFKQMIQLDFTLFNTLKKTQITTNTNLSTYRTMQKTAIKQEKYMFYSYKRCDVVYTSENKEINGAQIRVQIPCLEHDEYELIIHERNTHISEEDFMVLENAVKFLQMELLKKYALSQNIYQQKNNILNDLLNNRVHEEKDVDDILDYLNIDKYDYYQVAIVKFYQLDGVDTLQKDYTKILKKMRYQLKVPSNRFAYMENTNRMVLLANLREVDQTLDENKIKETVHQVMNNHTRDYFHISMSSVVNRENIHKANTEALKTQKILDLFYPHNSVLNYQRLGIYKLLLDLDKLDEAKSFISPEIVAFKQDYPELFETLSVFIDSHQSYTKTSDILFLHHKTIRYRMNKIKELLQIDFDNPEDILQIQIATRLFKLLH</sequence>
<comment type="caution">
    <text evidence="3">The sequence shown here is derived from an EMBL/GenBank/DDBJ whole genome shotgun (WGS) entry which is preliminary data.</text>
</comment>
<proteinExistence type="predicted"/>
<gene>
    <name evidence="3" type="ORF">DES48_107101</name>
</gene>